<comment type="caution">
    <text evidence="2">The sequence shown here is derived from an EMBL/GenBank/DDBJ whole genome shotgun (WGS) entry which is preliminary data.</text>
</comment>
<feature type="region of interest" description="Disordered" evidence="1">
    <location>
        <begin position="58"/>
        <end position="78"/>
    </location>
</feature>
<evidence type="ECO:0000256" key="1">
    <source>
        <dbReference type="SAM" id="MobiDB-lite"/>
    </source>
</evidence>
<name>A0A9Q1IN05_SYNKA</name>
<sequence length="162" mass="17771">MPKGYPTMHRECEDHIRAESESRKRRKRDSERLTRCIPTGEGCGVTAMGPFCGPVRGGAQTHPLSSPFSQSTPRSRPSLGYLTGYGTERLAALRGRARALRVARLCGRRSSGPPAPRFQRCDRTAGNGARNSLWTRPSSRVTAGSQGQTTQLFAWGLPLMWG</sequence>
<dbReference type="EMBL" id="JAINUF010000012">
    <property type="protein sequence ID" value="KAJ8345884.1"/>
    <property type="molecule type" value="Genomic_DNA"/>
</dbReference>
<dbReference type="Proteomes" id="UP001152622">
    <property type="component" value="Chromosome 12"/>
</dbReference>
<dbReference type="AlphaFoldDB" id="A0A9Q1IN05"/>
<feature type="compositionally biased region" description="Polar residues" evidence="1">
    <location>
        <begin position="62"/>
        <end position="75"/>
    </location>
</feature>
<keyword evidence="3" id="KW-1185">Reference proteome</keyword>
<protein>
    <submittedName>
        <fullName evidence="2">Uncharacterized protein</fullName>
    </submittedName>
</protein>
<evidence type="ECO:0000313" key="3">
    <source>
        <dbReference type="Proteomes" id="UP001152622"/>
    </source>
</evidence>
<feature type="region of interest" description="Disordered" evidence="1">
    <location>
        <begin position="108"/>
        <end position="131"/>
    </location>
</feature>
<organism evidence="2 3">
    <name type="scientific">Synaphobranchus kaupii</name>
    <name type="common">Kaup's arrowtooth eel</name>
    <dbReference type="NCBI Taxonomy" id="118154"/>
    <lineage>
        <taxon>Eukaryota</taxon>
        <taxon>Metazoa</taxon>
        <taxon>Chordata</taxon>
        <taxon>Craniata</taxon>
        <taxon>Vertebrata</taxon>
        <taxon>Euteleostomi</taxon>
        <taxon>Actinopterygii</taxon>
        <taxon>Neopterygii</taxon>
        <taxon>Teleostei</taxon>
        <taxon>Anguilliformes</taxon>
        <taxon>Synaphobranchidae</taxon>
        <taxon>Synaphobranchus</taxon>
    </lineage>
</organism>
<reference evidence="2" key="1">
    <citation type="journal article" date="2023" name="Science">
        <title>Genome structures resolve the early diversification of teleost fishes.</title>
        <authorList>
            <person name="Parey E."/>
            <person name="Louis A."/>
            <person name="Montfort J."/>
            <person name="Bouchez O."/>
            <person name="Roques C."/>
            <person name="Iampietro C."/>
            <person name="Lluch J."/>
            <person name="Castinel A."/>
            <person name="Donnadieu C."/>
            <person name="Desvignes T."/>
            <person name="Floi Bucao C."/>
            <person name="Jouanno E."/>
            <person name="Wen M."/>
            <person name="Mejri S."/>
            <person name="Dirks R."/>
            <person name="Jansen H."/>
            <person name="Henkel C."/>
            <person name="Chen W.J."/>
            <person name="Zahm M."/>
            <person name="Cabau C."/>
            <person name="Klopp C."/>
            <person name="Thompson A.W."/>
            <person name="Robinson-Rechavi M."/>
            <person name="Braasch I."/>
            <person name="Lecointre G."/>
            <person name="Bobe J."/>
            <person name="Postlethwait J.H."/>
            <person name="Berthelot C."/>
            <person name="Roest Crollius H."/>
            <person name="Guiguen Y."/>
        </authorList>
    </citation>
    <scope>NUCLEOTIDE SEQUENCE</scope>
    <source>
        <strain evidence="2">WJC10195</strain>
    </source>
</reference>
<gene>
    <name evidence="2" type="ORF">SKAU_G00300770</name>
</gene>
<proteinExistence type="predicted"/>
<accession>A0A9Q1IN05</accession>
<evidence type="ECO:0000313" key="2">
    <source>
        <dbReference type="EMBL" id="KAJ8345884.1"/>
    </source>
</evidence>